<dbReference type="InterPro" id="IPR038739">
    <property type="entry name" value="ARMC8/Vid28"/>
</dbReference>
<evidence type="ECO:0000313" key="9">
    <source>
        <dbReference type="Proteomes" id="UP000054845"/>
    </source>
</evidence>
<feature type="compositionally biased region" description="Polar residues" evidence="7">
    <location>
        <begin position="209"/>
        <end position="226"/>
    </location>
</feature>
<name>A0A0P1BH82_9BASI</name>
<dbReference type="SUPFAM" id="SSF48371">
    <property type="entry name" value="ARM repeat"/>
    <property type="match status" value="2"/>
</dbReference>
<dbReference type="Proteomes" id="UP000054845">
    <property type="component" value="Unassembled WGS sequence"/>
</dbReference>
<dbReference type="GO" id="GO:0034657">
    <property type="term" value="C:GID complex"/>
    <property type="evidence" value="ECO:0007669"/>
    <property type="project" value="TreeGrafter"/>
</dbReference>
<dbReference type="AlphaFoldDB" id="A0A0P1BH82"/>
<dbReference type="EMBL" id="CCYA01000260">
    <property type="protein sequence ID" value="CEH15299.1"/>
    <property type="molecule type" value="Genomic_DNA"/>
</dbReference>
<keyword evidence="3" id="KW-0963">Cytoplasm</keyword>
<evidence type="ECO:0000256" key="4">
    <source>
        <dbReference type="ARBA" id="ARBA00022737"/>
    </source>
</evidence>
<accession>A0A0P1BH82</accession>
<evidence type="ECO:0000256" key="3">
    <source>
        <dbReference type="ARBA" id="ARBA00022490"/>
    </source>
</evidence>
<dbReference type="GO" id="GO:0005737">
    <property type="term" value="C:cytoplasm"/>
    <property type="evidence" value="ECO:0007669"/>
    <property type="project" value="UniProtKB-SubCell"/>
</dbReference>
<feature type="region of interest" description="Disordered" evidence="7">
    <location>
        <begin position="259"/>
        <end position="286"/>
    </location>
</feature>
<evidence type="ECO:0000256" key="7">
    <source>
        <dbReference type="SAM" id="MobiDB-lite"/>
    </source>
</evidence>
<protein>
    <submittedName>
        <fullName evidence="8">Proteins containing armadillo/beta-catenin-like repeat</fullName>
    </submittedName>
</protein>
<keyword evidence="4" id="KW-0677">Repeat</keyword>
<evidence type="ECO:0000256" key="2">
    <source>
        <dbReference type="ARBA" id="ARBA00004496"/>
    </source>
</evidence>
<proteinExistence type="predicted"/>
<dbReference type="InterPro" id="IPR016024">
    <property type="entry name" value="ARM-type_fold"/>
</dbReference>
<dbReference type="InterPro" id="IPR000225">
    <property type="entry name" value="Armadillo"/>
</dbReference>
<evidence type="ECO:0000256" key="5">
    <source>
        <dbReference type="ARBA" id="ARBA00023242"/>
    </source>
</evidence>
<dbReference type="PANTHER" id="PTHR15651:SF7">
    <property type="entry name" value="ARMADILLO REPEAT-CONTAINING PROTEIN 8"/>
    <property type="match status" value="1"/>
</dbReference>
<dbReference type="OrthoDB" id="5559898at2759"/>
<dbReference type="GO" id="GO:0043161">
    <property type="term" value="P:proteasome-mediated ubiquitin-dependent protein catabolic process"/>
    <property type="evidence" value="ECO:0007669"/>
    <property type="project" value="TreeGrafter"/>
</dbReference>
<dbReference type="SMART" id="SM00185">
    <property type="entry name" value="ARM"/>
    <property type="match status" value="6"/>
</dbReference>
<feature type="repeat" description="ARM" evidence="6">
    <location>
        <begin position="544"/>
        <end position="588"/>
    </location>
</feature>
<dbReference type="STRING" id="401625.A0A0P1BH82"/>
<comment type="subcellular location">
    <subcellularLocation>
        <location evidence="2">Cytoplasm</location>
    </subcellularLocation>
    <subcellularLocation>
        <location evidence="1">Nucleus</location>
    </subcellularLocation>
</comment>
<evidence type="ECO:0000256" key="6">
    <source>
        <dbReference type="PROSITE-ProRule" id="PRU00259"/>
    </source>
</evidence>
<dbReference type="GO" id="GO:0005634">
    <property type="term" value="C:nucleus"/>
    <property type="evidence" value="ECO:0007669"/>
    <property type="project" value="UniProtKB-SubCell"/>
</dbReference>
<keyword evidence="5" id="KW-0539">Nucleus</keyword>
<keyword evidence="9" id="KW-1185">Reference proteome</keyword>
<feature type="compositionally biased region" description="Basic and acidic residues" evidence="7">
    <location>
        <begin position="263"/>
        <end position="277"/>
    </location>
</feature>
<dbReference type="PANTHER" id="PTHR15651">
    <property type="entry name" value="ARMADILLO REPEAT-CONTAINING PROTEIN 8"/>
    <property type="match status" value="1"/>
</dbReference>
<evidence type="ECO:0000256" key="1">
    <source>
        <dbReference type="ARBA" id="ARBA00004123"/>
    </source>
</evidence>
<feature type="region of interest" description="Disordered" evidence="7">
    <location>
        <begin position="178"/>
        <end position="230"/>
    </location>
</feature>
<reference evidence="8 9" key="1">
    <citation type="submission" date="2014-09" db="EMBL/GenBank/DDBJ databases">
        <authorList>
            <person name="Magalhaes I.L.F."/>
            <person name="Oliveira U."/>
            <person name="Santos F.R."/>
            <person name="Vidigal T.H.D.A."/>
            <person name="Brescovit A.D."/>
            <person name="Santos A.J."/>
        </authorList>
    </citation>
    <scope>NUCLEOTIDE SEQUENCE [LARGE SCALE GENOMIC DNA]</scope>
</reference>
<dbReference type="Gene3D" id="1.25.10.10">
    <property type="entry name" value="Leucine-rich Repeat Variant"/>
    <property type="match status" value="2"/>
</dbReference>
<dbReference type="InterPro" id="IPR011989">
    <property type="entry name" value="ARM-like"/>
</dbReference>
<evidence type="ECO:0000313" key="8">
    <source>
        <dbReference type="EMBL" id="CEH15299.1"/>
    </source>
</evidence>
<sequence>MPTTLLLNLRKETSAPVRLAALVALLTPPQENESSVEVVNLAATILGSLANSATPGVLLALLRARLPTALLRALGDLPSTPHLASLEALLRAVRSMCVCVAAYVSPGDKTRSSPRGRSVKELEGWSLAQAGFASASSSTAPAASSASALDSLSDARSGLSSSTGNTYTFDGFRAASRDRRAAGESSTSRAFSLAPPPALPVGLAPTPTGMDSSTSSMEGSANSHSGMLQPADRTRTLAIVEMGGERPARPERELFASLVQRSKSLDRTKDTGKAPERPDDELPQEDVTMTEPSLDASDAGLVAKLRNTLNVLLEAAECGFAKTQEVALWALAELSRENRQTSFRLFNCVTPSGAMPTTLLLNLRKETSAPVRLAAFSCLTHIIKVHPFSQRTHECVLSTLIDLTEETGEVQITAMFTFARLISDDPDLQMLATEHYDIIRRFGGFLEKTKSANSAPSAGSQSGAPRDEHLIRLREAVLTALAALAFQRDEIRRALVDATSPALLPLIVPSLTATDLGIRVAACRLVRALSRSISILRTSLVDAGVAEKLICMIKDDNEDAEVKQQATATICNLVLKFSPMKQLLLEEGGIQKLVELARCREGGSTRLNALWALKNVLYSSETDTKRSVMSALGWDYVAALAADRKGEDPAAQEQALAIIRNLASSREEDIELTLSGFGKDVLLDIIEQVIWERHGDVITEQGAYIIVNIATGAEAHRRAILARPNILQTLVRLLGHDASDLRLASVWAALNLTQRIPQAVASAGSSPTRVFGDDVSSDALLALRKTLAKYLT</sequence>
<dbReference type="PROSITE" id="PS50176">
    <property type="entry name" value="ARM_REPEAT"/>
    <property type="match status" value="1"/>
</dbReference>
<organism evidence="8 9">
    <name type="scientific">Ceraceosorus bombacis</name>
    <dbReference type="NCBI Taxonomy" id="401625"/>
    <lineage>
        <taxon>Eukaryota</taxon>
        <taxon>Fungi</taxon>
        <taxon>Dikarya</taxon>
        <taxon>Basidiomycota</taxon>
        <taxon>Ustilaginomycotina</taxon>
        <taxon>Exobasidiomycetes</taxon>
        <taxon>Ceraceosorales</taxon>
        <taxon>Ceraceosoraceae</taxon>
        <taxon>Ceraceosorus</taxon>
    </lineage>
</organism>